<feature type="binding site" evidence="1">
    <location>
        <begin position="124"/>
        <end position="125"/>
    </location>
    <ligand>
        <name>ATP</name>
        <dbReference type="ChEBI" id="CHEBI:30616"/>
    </ligand>
</feature>
<gene>
    <name evidence="1" type="primary">thiL</name>
    <name evidence="4" type="ORF">BXT84_08540</name>
</gene>
<feature type="binding site" evidence="1">
    <location>
        <position position="48"/>
    </location>
    <ligand>
        <name>Mg(2+)</name>
        <dbReference type="ChEBI" id="CHEBI:18420"/>
        <label>2</label>
    </ligand>
</feature>
<feature type="domain" description="PurM-like C-terminal" evidence="3">
    <location>
        <begin position="155"/>
        <end position="311"/>
    </location>
</feature>
<dbReference type="InterPro" id="IPR006283">
    <property type="entry name" value="ThiL-like"/>
</dbReference>
<keyword evidence="1 4" id="KW-0418">Kinase</keyword>
<dbReference type="EMBL" id="CP019454">
    <property type="protein sequence ID" value="AUW95490.1"/>
    <property type="molecule type" value="Genomic_DNA"/>
</dbReference>
<keyword evidence="1" id="KW-0460">Magnesium</keyword>
<evidence type="ECO:0000256" key="1">
    <source>
        <dbReference type="HAMAP-Rule" id="MF_02128"/>
    </source>
</evidence>
<dbReference type="Gene3D" id="3.90.650.10">
    <property type="entry name" value="PurM-like C-terminal domain"/>
    <property type="match status" value="1"/>
</dbReference>
<feature type="binding site" evidence="1">
    <location>
        <position position="77"/>
    </location>
    <ligand>
        <name>Mg(2+)</name>
        <dbReference type="ChEBI" id="CHEBI:18420"/>
        <label>4</label>
    </ligand>
</feature>
<feature type="binding site" evidence="1">
    <location>
        <position position="77"/>
    </location>
    <ligand>
        <name>Mg(2+)</name>
        <dbReference type="ChEBI" id="CHEBI:18420"/>
        <label>2</label>
    </ligand>
</feature>
<dbReference type="Gene3D" id="3.30.1330.10">
    <property type="entry name" value="PurM-like, N-terminal domain"/>
    <property type="match status" value="1"/>
</dbReference>
<comment type="function">
    <text evidence="1">Catalyzes the ATP-dependent phosphorylation of thiamine-monophosphate (TMP) to form thiamine-pyrophosphate (TPP), the active form of vitamin B1.</text>
</comment>
<evidence type="ECO:0000259" key="2">
    <source>
        <dbReference type="Pfam" id="PF00586"/>
    </source>
</evidence>
<feature type="binding site" evidence="1">
    <location>
        <position position="77"/>
    </location>
    <ligand>
        <name>Mg(2+)</name>
        <dbReference type="ChEBI" id="CHEBI:18420"/>
        <label>3</label>
    </ligand>
</feature>
<feature type="binding site" evidence="1">
    <location>
        <position position="107"/>
    </location>
    <ligand>
        <name>ATP</name>
        <dbReference type="ChEBI" id="CHEBI:30616"/>
    </ligand>
</feature>
<feature type="binding site" evidence="1">
    <location>
        <position position="218"/>
    </location>
    <ligand>
        <name>Mg(2+)</name>
        <dbReference type="ChEBI" id="CHEBI:18420"/>
        <label>3</label>
    </ligand>
</feature>
<keyword evidence="1" id="KW-0547">Nucleotide-binding</keyword>
<feature type="binding site" evidence="1">
    <location>
        <position position="32"/>
    </location>
    <ligand>
        <name>Mg(2+)</name>
        <dbReference type="ChEBI" id="CHEBI:18420"/>
        <label>3</label>
    </ligand>
</feature>
<dbReference type="Pfam" id="PF00586">
    <property type="entry name" value="AIRS"/>
    <property type="match status" value="1"/>
</dbReference>
<dbReference type="PANTHER" id="PTHR30270">
    <property type="entry name" value="THIAMINE-MONOPHOSPHATE KINASE"/>
    <property type="match status" value="1"/>
</dbReference>
<feature type="binding site" evidence="1">
    <location>
        <position position="221"/>
    </location>
    <ligand>
        <name>Mg(2+)</name>
        <dbReference type="ChEBI" id="CHEBI:18420"/>
        <label>5</label>
    </ligand>
</feature>
<feature type="binding site" evidence="1">
    <location>
        <position position="48"/>
    </location>
    <ligand>
        <name>Mg(2+)</name>
        <dbReference type="ChEBI" id="CHEBI:18420"/>
        <label>1</label>
    </ligand>
</feature>
<proteinExistence type="inferred from homology"/>
<dbReference type="CDD" id="cd02194">
    <property type="entry name" value="ThiL"/>
    <property type="match status" value="1"/>
</dbReference>
<comment type="miscellaneous">
    <text evidence="1">Reaction mechanism of ThiL seems to utilize a direct, inline transfer of the gamma-phosphate of ATP to TMP rather than a phosphorylated enzyme intermediate.</text>
</comment>
<evidence type="ECO:0000259" key="3">
    <source>
        <dbReference type="Pfam" id="PF02769"/>
    </source>
</evidence>
<comment type="caution">
    <text evidence="1">Lacks conserved residue(s) required for the propagation of feature annotation.</text>
</comment>
<evidence type="ECO:0000313" key="4">
    <source>
        <dbReference type="EMBL" id="AUW95490.1"/>
    </source>
</evidence>
<keyword evidence="1" id="KW-0479">Metal-binding</keyword>
<dbReference type="GO" id="GO:0016301">
    <property type="term" value="F:kinase activity"/>
    <property type="evidence" value="ECO:0007669"/>
    <property type="project" value="UniProtKB-KW"/>
</dbReference>
<keyword evidence="1" id="KW-0784">Thiamine biosynthesis</keyword>
<dbReference type="InterPro" id="IPR036676">
    <property type="entry name" value="PurM-like_C_sf"/>
</dbReference>
<dbReference type="SUPFAM" id="SSF55326">
    <property type="entry name" value="PurM N-terminal domain-like"/>
    <property type="match status" value="1"/>
</dbReference>
<keyword evidence="1" id="KW-0067">ATP-binding</keyword>
<protein>
    <recommendedName>
        <fullName evidence="1">Thiamine-monophosphate kinase</fullName>
        <shortName evidence="1">TMP kinase</shortName>
        <shortName evidence="1">Thiamine-phosphate kinase</shortName>
        <ecNumber evidence="1">2.7.4.16</ecNumber>
    </recommendedName>
</protein>
<accession>A0ABM6RW33</accession>
<dbReference type="Proteomes" id="UP000325292">
    <property type="component" value="Chromosome"/>
</dbReference>
<dbReference type="InterPro" id="IPR010918">
    <property type="entry name" value="PurM-like_C_dom"/>
</dbReference>
<sequence length="335" mass="35886">MKVSDVGERALISVIHRLQAIVPMGYLGIGDDAAYLPPSDLGWLVSQDMLVEGVHFRWDWMTPEQLGEKAVAVNISDIAAMGGVPKAILTSIALPADTEVERVERLYRGMAKALDRYGAVLLGGDTVHSPSEMSLDVAVFGQPSVTGPILLNGAKPGDRLFVTGRLGAAHAGYTLLSHGVRWPSTSIQHRSVLQAHLAPVARVEAGKQLGALAHAMTDISDGLLSEIRTMTRFGGIGVQIDADKMPIDAATRSVAKEYGEDALDFALYGGEDYELLAAIPPSRAQQAEQLCLQCGVPITEIGVVTDTLGIRVMRAGEEIAVDERKSYHHFTVDPD</sequence>
<feature type="binding site" evidence="1">
    <location>
        <position position="220"/>
    </location>
    <ligand>
        <name>ATP</name>
        <dbReference type="ChEBI" id="CHEBI:30616"/>
    </ligand>
</feature>
<feature type="binding site" evidence="1">
    <location>
        <position position="271"/>
    </location>
    <ligand>
        <name>substrate</name>
    </ligand>
</feature>
<dbReference type="EC" id="2.7.4.16" evidence="1"/>
<comment type="pathway">
    <text evidence="1">Cofactor biosynthesis; thiamine diphosphate biosynthesis; thiamine diphosphate from thiamine phosphate: step 1/1.</text>
</comment>
<dbReference type="SUPFAM" id="SSF56042">
    <property type="entry name" value="PurM C-terminal domain-like"/>
    <property type="match status" value="1"/>
</dbReference>
<dbReference type="InterPro" id="IPR016188">
    <property type="entry name" value="PurM-like_N"/>
</dbReference>
<feature type="binding site" evidence="1">
    <location>
        <position position="32"/>
    </location>
    <ligand>
        <name>Mg(2+)</name>
        <dbReference type="ChEBI" id="CHEBI:18420"/>
        <label>4</label>
    </ligand>
</feature>
<dbReference type="PANTHER" id="PTHR30270:SF0">
    <property type="entry name" value="THIAMINE-MONOPHOSPHATE KINASE"/>
    <property type="match status" value="1"/>
</dbReference>
<reference evidence="4 5" key="1">
    <citation type="journal article" date="2019" name="Sci. Rep.">
        <title>Sulfobacillus thermotolerans: new insights into resistance and metabolic capacities of acidophilic chemolithotrophs.</title>
        <authorList>
            <person name="Panyushkina A.E."/>
            <person name="Babenko V.V."/>
            <person name="Nikitina A.S."/>
            <person name="Selezneva O.V."/>
            <person name="Tsaplina I.A."/>
            <person name="Letarova M.A."/>
            <person name="Kostryukova E.S."/>
            <person name="Letarov A.V."/>
        </authorList>
    </citation>
    <scope>NUCLEOTIDE SEQUENCE [LARGE SCALE GENOMIC DNA]</scope>
    <source>
        <strain evidence="4 5">Kr1</strain>
    </source>
</reference>
<comment type="similarity">
    <text evidence="1">Belongs to the thiamine-monophosphate kinase family.</text>
</comment>
<dbReference type="Pfam" id="PF02769">
    <property type="entry name" value="AIRS_C"/>
    <property type="match status" value="1"/>
</dbReference>
<dbReference type="HAMAP" id="MF_02128">
    <property type="entry name" value="TMP_kinase"/>
    <property type="match status" value="1"/>
</dbReference>
<feature type="domain" description="PurM-like N-terminal" evidence="2">
    <location>
        <begin position="30"/>
        <end position="141"/>
    </location>
</feature>
<dbReference type="NCBIfam" id="TIGR01379">
    <property type="entry name" value="thiL"/>
    <property type="match status" value="1"/>
</dbReference>
<dbReference type="PIRSF" id="PIRSF005303">
    <property type="entry name" value="Thiam_monoph_kin"/>
    <property type="match status" value="1"/>
</dbReference>
<feature type="binding site" evidence="1">
    <location>
        <position position="125"/>
    </location>
    <ligand>
        <name>Mg(2+)</name>
        <dbReference type="ChEBI" id="CHEBI:18420"/>
        <label>1</label>
    </ligand>
</feature>
<feature type="binding site" evidence="1">
    <location>
        <position position="46"/>
    </location>
    <ligand>
        <name>Mg(2+)</name>
        <dbReference type="ChEBI" id="CHEBI:18420"/>
        <label>4</label>
    </ligand>
</feature>
<keyword evidence="1" id="KW-0808">Transferase</keyword>
<feature type="binding site" evidence="1">
    <location>
        <position position="55"/>
    </location>
    <ligand>
        <name>substrate</name>
    </ligand>
</feature>
<name>A0ABM6RW33_9FIRM</name>
<comment type="catalytic activity">
    <reaction evidence="1">
        <text>thiamine phosphate + ATP = thiamine diphosphate + ADP</text>
        <dbReference type="Rhea" id="RHEA:15913"/>
        <dbReference type="ChEBI" id="CHEBI:30616"/>
        <dbReference type="ChEBI" id="CHEBI:37575"/>
        <dbReference type="ChEBI" id="CHEBI:58937"/>
        <dbReference type="ChEBI" id="CHEBI:456216"/>
        <dbReference type="EC" id="2.7.4.16"/>
    </reaction>
</comment>
<evidence type="ECO:0000313" key="5">
    <source>
        <dbReference type="Proteomes" id="UP000325292"/>
    </source>
</evidence>
<keyword evidence="5" id="KW-1185">Reference proteome</keyword>
<organism evidence="4 5">
    <name type="scientific">Sulfobacillus thermotolerans</name>
    <dbReference type="NCBI Taxonomy" id="338644"/>
    <lineage>
        <taxon>Bacteria</taxon>
        <taxon>Bacillati</taxon>
        <taxon>Bacillota</taxon>
        <taxon>Clostridia</taxon>
        <taxon>Eubacteriales</taxon>
        <taxon>Clostridiales Family XVII. Incertae Sedis</taxon>
        <taxon>Sulfobacillus</taxon>
    </lineage>
</organism>
<feature type="binding site" evidence="1">
    <location>
        <position position="327"/>
    </location>
    <ligand>
        <name>substrate</name>
    </ligand>
</feature>
<dbReference type="InterPro" id="IPR036921">
    <property type="entry name" value="PurM-like_N_sf"/>
</dbReference>